<feature type="domain" description="CAP-Gly" evidence="9">
    <location>
        <begin position="1089"/>
        <end position="1122"/>
    </location>
</feature>
<reference evidence="10 11" key="1">
    <citation type="journal article" date="2013" name="Curr. Biol.">
        <title>The Genome of the Foraminiferan Reticulomyxa filosa.</title>
        <authorList>
            <person name="Glockner G."/>
            <person name="Hulsmann N."/>
            <person name="Schleicher M."/>
            <person name="Noegel A.A."/>
            <person name="Eichinger L."/>
            <person name="Gallinger C."/>
            <person name="Pawlowski J."/>
            <person name="Sierra R."/>
            <person name="Euteneuer U."/>
            <person name="Pillet L."/>
            <person name="Moustafa A."/>
            <person name="Platzer M."/>
            <person name="Groth M."/>
            <person name="Szafranski K."/>
            <person name="Schliwa M."/>
        </authorList>
    </citation>
    <scope>NUCLEOTIDE SEQUENCE [LARGE SCALE GENOMIC DNA]</scope>
</reference>
<dbReference type="PROSITE" id="PS50245">
    <property type="entry name" value="CAP_GLY_2"/>
    <property type="match status" value="8"/>
</dbReference>
<dbReference type="PANTHER" id="PTHR18916">
    <property type="entry name" value="DYNACTIN 1-RELATED MICROTUBULE-BINDING"/>
    <property type="match status" value="1"/>
</dbReference>
<evidence type="ECO:0000256" key="5">
    <source>
        <dbReference type="ARBA" id="ARBA00023054"/>
    </source>
</evidence>
<evidence type="ECO:0000313" key="10">
    <source>
        <dbReference type="EMBL" id="ETO30236.1"/>
    </source>
</evidence>
<dbReference type="InterPro" id="IPR036859">
    <property type="entry name" value="CAP-Gly_dom_sf"/>
</dbReference>
<feature type="non-terminal residue" evidence="10">
    <location>
        <position position="1226"/>
    </location>
</feature>
<dbReference type="GO" id="GO:0005874">
    <property type="term" value="C:microtubule"/>
    <property type="evidence" value="ECO:0007669"/>
    <property type="project" value="UniProtKB-KW"/>
</dbReference>
<dbReference type="Gene3D" id="2.30.30.190">
    <property type="entry name" value="CAP Gly-rich-like domain"/>
    <property type="match status" value="11"/>
</dbReference>
<evidence type="ECO:0000256" key="3">
    <source>
        <dbReference type="ARBA" id="ARBA00022701"/>
    </source>
</evidence>
<evidence type="ECO:0000313" key="11">
    <source>
        <dbReference type="Proteomes" id="UP000023152"/>
    </source>
</evidence>
<evidence type="ECO:0000259" key="9">
    <source>
        <dbReference type="PROSITE" id="PS50245"/>
    </source>
</evidence>
<feature type="transmembrane region" description="Helical" evidence="8">
    <location>
        <begin position="1053"/>
        <end position="1075"/>
    </location>
</feature>
<feature type="region of interest" description="Disordered" evidence="7">
    <location>
        <begin position="1132"/>
        <end position="1162"/>
    </location>
</feature>
<evidence type="ECO:0000256" key="2">
    <source>
        <dbReference type="ARBA" id="ARBA00022490"/>
    </source>
</evidence>
<dbReference type="EMBL" id="ASPP01005602">
    <property type="protein sequence ID" value="ETO30236.1"/>
    <property type="molecule type" value="Genomic_DNA"/>
</dbReference>
<feature type="domain" description="CAP-Gly" evidence="9">
    <location>
        <begin position="146"/>
        <end position="189"/>
    </location>
</feature>
<dbReference type="GO" id="GO:0005819">
    <property type="term" value="C:spindle"/>
    <property type="evidence" value="ECO:0007669"/>
    <property type="project" value="UniProtKB-SubCell"/>
</dbReference>
<evidence type="ECO:0000256" key="6">
    <source>
        <dbReference type="ARBA" id="ARBA00023212"/>
    </source>
</evidence>
<feature type="compositionally biased region" description="Basic and acidic residues" evidence="7">
    <location>
        <begin position="394"/>
        <end position="409"/>
    </location>
</feature>
<accession>X6NW66</accession>
<feature type="domain" description="CAP-Gly" evidence="9">
    <location>
        <begin position="693"/>
        <end position="726"/>
    </location>
</feature>
<dbReference type="OrthoDB" id="2130750at2759"/>
<comment type="subcellular location">
    <subcellularLocation>
        <location evidence="1">Cytoplasm</location>
        <location evidence="1">Cytoskeleton</location>
        <location evidence="1">Spindle</location>
    </subcellularLocation>
</comment>
<organism evidence="10 11">
    <name type="scientific">Reticulomyxa filosa</name>
    <dbReference type="NCBI Taxonomy" id="46433"/>
    <lineage>
        <taxon>Eukaryota</taxon>
        <taxon>Sar</taxon>
        <taxon>Rhizaria</taxon>
        <taxon>Retaria</taxon>
        <taxon>Foraminifera</taxon>
        <taxon>Monothalamids</taxon>
        <taxon>Reticulomyxidae</taxon>
        <taxon>Reticulomyxa</taxon>
    </lineage>
</organism>
<gene>
    <name evidence="10" type="ORF">RFI_06887</name>
</gene>
<feature type="region of interest" description="Disordered" evidence="7">
    <location>
        <begin position="386"/>
        <end position="409"/>
    </location>
</feature>
<dbReference type="GO" id="GO:0030286">
    <property type="term" value="C:dynein complex"/>
    <property type="evidence" value="ECO:0007669"/>
    <property type="project" value="UniProtKB-KW"/>
</dbReference>
<dbReference type="Pfam" id="PF01302">
    <property type="entry name" value="CAP_GLY"/>
    <property type="match status" value="11"/>
</dbReference>
<evidence type="ECO:0000256" key="4">
    <source>
        <dbReference type="ARBA" id="ARBA00023017"/>
    </source>
</evidence>
<protein>
    <recommendedName>
        <fullName evidence="9">CAP-Gly domain-containing protein</fullName>
    </recommendedName>
</protein>
<keyword evidence="8" id="KW-1133">Transmembrane helix</keyword>
<evidence type="ECO:0000256" key="8">
    <source>
        <dbReference type="SAM" id="Phobius"/>
    </source>
</evidence>
<keyword evidence="2" id="KW-0963">Cytoplasm</keyword>
<evidence type="ECO:0000256" key="1">
    <source>
        <dbReference type="ARBA" id="ARBA00004186"/>
    </source>
</evidence>
<proteinExistence type="predicted"/>
<keyword evidence="4" id="KW-0243">Dynein</keyword>
<evidence type="ECO:0000256" key="7">
    <source>
        <dbReference type="SAM" id="MobiDB-lite"/>
    </source>
</evidence>
<keyword evidence="8" id="KW-0812">Transmembrane</keyword>
<feature type="domain" description="CAP-Gly" evidence="9">
    <location>
        <begin position="54"/>
        <end position="87"/>
    </location>
</feature>
<feature type="domain" description="CAP-Gly" evidence="9">
    <location>
        <begin position="331"/>
        <end position="374"/>
    </location>
</feature>
<dbReference type="GO" id="GO:0000132">
    <property type="term" value="P:establishment of mitotic spindle orientation"/>
    <property type="evidence" value="ECO:0007669"/>
    <property type="project" value="TreeGrafter"/>
</dbReference>
<dbReference type="InterPro" id="IPR000938">
    <property type="entry name" value="CAP-Gly_domain"/>
</dbReference>
<dbReference type="PANTHER" id="PTHR18916:SF6">
    <property type="entry name" value="DYNACTIN SUBUNIT 1"/>
    <property type="match status" value="1"/>
</dbReference>
<name>X6NW66_RETFI</name>
<sequence>MYVYMIYIYAYTYMYMYMYINTIKSFIRTQTTIGKSGVVKYIGKTEFSQDEPVVGVELDYWTANATDGSLFGKRYFDTLPGKGFFIRKTSFASLNEMIGDKEREHILRQNSLALENFELRALPVYFDVGDHVVTSEGQSGIVKFLGPANFSSGEMVGLALDEWDPNGHTGTVRNEKYFEAKEGHGWFVRADKITMKIENEQEWKIKKLEMERRKAKKKSRMKIELGQRVQISGGQRGSVLFYAKTDFGGNDKWVGLQLDDWYYNAHDGTVRGKSYFVTHKGYGYFVKPESVTITLRRAEEKKSVESLSTMPEINDRVRTIRGKTGVVRYVGKVDFAEGILIGVELDRWSPNGNDGSVKNHLYFECTPGRGYFTRLAHLVENLGSTLPTSLQKTSKKESEHTPRDPPPDFKLGDKVKLAHGKIGVVRFIGTTEDTGTDEIVGIELDGWDANANEGALGGKRLFAAEKGRGYFTRRRSIANIVRTHIREGAYAKLKGLVQSSKFNGKLVKIIEYVPKKQRWKVKLHGSGKKKDGKKKCLGVKEENLTPIFDWEVPPDAELDENRVTRMPWMGDHVRLKNGKTGVVRYLAPSGRASKEAKEDKMTIGLEMDEWHPSGHDGTVDNRKYFECKEGHGYFTNLDELAANLGQFDLNENKAPLPPKPNFKVGDEVRLARGKVGKVKFIGTTEFSNGEEIVGLELTQWTKGANDGSMNSKRYFYAKEGRGYFTRKTSVVNLVLPNETHTNESSRSRLRREINRTKRKLREIDVLEKRQEKGEKLRPPQLQKLENKPALLQKLNELENGDYDFEAQDREMQTQNLMRRSNLLERKATLDMTNLDKAQWLGQPLVDVQIDDAVRLKNGATGVVKWIGKVPILTDEVIGLVMDENNPNFHNGELDGKQYFKVANQRGYFALREEIQENLGTTKRARRRGSVNLDRTPQRRDSVHIGDTVNTIEGKGTVVWKGDVLRGEEDGKKDEMIGIELERFSANAKDGTIQGVEYFDSKQGRGFFAHKESVQLDFPPDFVRSGTTNIDFEIVPGDRVKTEHGYTGVEKDVLFIYFFFFFLYLYNIYIYVHIYLYMCILHFEEKEEMVGIELDHWSPNGNDGSVHGQRYFSCHENRGFFCTKAQIVESMGSSVSNNHRRGSRDLGKDEIKEEESDNEWTNKKNEQIKIGDRVELDRGRRGVIKWIGPTDFSSGEEMLGIELDEWWINGHDGSKNGKKILSGTLFY</sequence>
<dbReference type="SUPFAM" id="SSF74924">
    <property type="entry name" value="Cap-Gly domain"/>
    <property type="match status" value="11"/>
</dbReference>
<keyword evidence="6" id="KW-0206">Cytoskeleton</keyword>
<keyword evidence="3" id="KW-0493">Microtubule</keyword>
<keyword evidence="5" id="KW-0175">Coiled coil</keyword>
<feature type="domain" description="CAP-Gly" evidence="9">
    <location>
        <begin position="603"/>
        <end position="636"/>
    </location>
</feature>
<keyword evidence="8" id="KW-0472">Membrane</keyword>
<dbReference type="AlphaFoldDB" id="X6NW66"/>
<dbReference type="Proteomes" id="UP000023152">
    <property type="component" value="Unassembled WGS sequence"/>
</dbReference>
<comment type="caution">
    <text evidence="10">The sequence shown here is derived from an EMBL/GenBank/DDBJ whole genome shotgun (WGS) entry which is preliminary data.</text>
</comment>
<dbReference type="GO" id="GO:0051286">
    <property type="term" value="C:cell tip"/>
    <property type="evidence" value="ECO:0007669"/>
    <property type="project" value="TreeGrafter"/>
</dbReference>
<dbReference type="SMART" id="SM01052">
    <property type="entry name" value="CAP_GLY"/>
    <property type="match status" value="11"/>
</dbReference>
<keyword evidence="11" id="KW-1185">Reference proteome</keyword>
<feature type="domain" description="CAP-Gly" evidence="9">
    <location>
        <begin position="966"/>
        <end position="1009"/>
    </location>
</feature>
<feature type="domain" description="CAP-Gly" evidence="9">
    <location>
        <begin position="253"/>
        <end position="287"/>
    </location>
</feature>